<evidence type="ECO:0000313" key="4">
    <source>
        <dbReference type="EMBL" id="SKA77677.1"/>
    </source>
</evidence>
<proteinExistence type="predicted"/>
<evidence type="ECO:0000259" key="3">
    <source>
        <dbReference type="Pfam" id="PF01510"/>
    </source>
</evidence>
<dbReference type="STRING" id="1121449.SAMN02745704_01022"/>
<dbReference type="Gene3D" id="3.40.80.10">
    <property type="entry name" value="Peptidoglycan recognition protein-like"/>
    <property type="match status" value="1"/>
</dbReference>
<dbReference type="SUPFAM" id="SSF55846">
    <property type="entry name" value="N-acetylmuramoyl-L-alanine amidase-like"/>
    <property type="match status" value="1"/>
</dbReference>
<gene>
    <name evidence="4" type="ORF">SAMN02745704_01022</name>
</gene>
<evidence type="ECO:0000256" key="1">
    <source>
        <dbReference type="SAM" id="MobiDB-lite"/>
    </source>
</evidence>
<sequence length="255" mass="28848">MRIGWFLLVALLLGNIVLANTAHIWRFDSVVVHHSATREGDYALIRHLHKQRGWNDAAYQLVMSNGTRSLPPGALEASGRYRHLLPGPATSNQPANLGGLHLCIIGNYQNDPLPEHMQIALGHVLRELCQKFHISQERVLFHRDVNATLCPGQYIQKEDVLRWMNQKADQCPPDLAKQHKQILETAGLSLESYPGLLVALHGGSVLAGLLIFALARKIRTRKKHSNRHTSDIPRRSDQRKRYDNATPGVRYPRQR</sequence>
<dbReference type="Proteomes" id="UP000190027">
    <property type="component" value="Unassembled WGS sequence"/>
</dbReference>
<keyword evidence="2" id="KW-0472">Membrane</keyword>
<name>A0A1T4WKI4_9BACT</name>
<evidence type="ECO:0000313" key="5">
    <source>
        <dbReference type="Proteomes" id="UP000190027"/>
    </source>
</evidence>
<feature type="compositionally biased region" description="Basic and acidic residues" evidence="1">
    <location>
        <begin position="228"/>
        <end position="243"/>
    </location>
</feature>
<dbReference type="OrthoDB" id="8754850at2"/>
<protein>
    <submittedName>
        <fullName evidence="4">N-acetylmuramoyl-L-alanine amidase</fullName>
    </submittedName>
</protein>
<keyword evidence="2" id="KW-0812">Transmembrane</keyword>
<dbReference type="AlphaFoldDB" id="A0A1T4WKI4"/>
<organism evidence="4 5">
    <name type="scientific">Paucidesulfovibrio gracilis DSM 16080</name>
    <dbReference type="NCBI Taxonomy" id="1121449"/>
    <lineage>
        <taxon>Bacteria</taxon>
        <taxon>Pseudomonadati</taxon>
        <taxon>Thermodesulfobacteriota</taxon>
        <taxon>Desulfovibrionia</taxon>
        <taxon>Desulfovibrionales</taxon>
        <taxon>Desulfovibrionaceae</taxon>
        <taxon>Paucidesulfovibrio</taxon>
    </lineage>
</organism>
<dbReference type="EMBL" id="FUYC01000003">
    <property type="protein sequence ID" value="SKA77677.1"/>
    <property type="molecule type" value="Genomic_DNA"/>
</dbReference>
<dbReference type="RefSeq" id="WP_078716600.1">
    <property type="nucleotide sequence ID" value="NZ_FUYC01000003.1"/>
</dbReference>
<feature type="domain" description="N-acetylmuramoyl-L-alanine amidase" evidence="3">
    <location>
        <begin position="28"/>
        <end position="153"/>
    </location>
</feature>
<keyword evidence="5" id="KW-1185">Reference proteome</keyword>
<accession>A0A1T4WKI4</accession>
<dbReference type="InterPro" id="IPR002502">
    <property type="entry name" value="Amidase_domain"/>
</dbReference>
<evidence type="ECO:0000256" key="2">
    <source>
        <dbReference type="SAM" id="Phobius"/>
    </source>
</evidence>
<dbReference type="Pfam" id="PF01510">
    <property type="entry name" value="Amidase_2"/>
    <property type="match status" value="1"/>
</dbReference>
<feature type="region of interest" description="Disordered" evidence="1">
    <location>
        <begin position="222"/>
        <end position="255"/>
    </location>
</feature>
<dbReference type="InterPro" id="IPR036505">
    <property type="entry name" value="Amidase/PGRP_sf"/>
</dbReference>
<reference evidence="4 5" key="1">
    <citation type="submission" date="2017-02" db="EMBL/GenBank/DDBJ databases">
        <authorList>
            <person name="Peterson S.W."/>
        </authorList>
    </citation>
    <scope>NUCLEOTIDE SEQUENCE [LARGE SCALE GENOMIC DNA]</scope>
    <source>
        <strain evidence="4 5">DSM 16080</strain>
    </source>
</reference>
<keyword evidence="2" id="KW-1133">Transmembrane helix</keyword>
<feature type="transmembrane region" description="Helical" evidence="2">
    <location>
        <begin position="193"/>
        <end position="215"/>
    </location>
</feature>
<dbReference type="GO" id="GO:0008745">
    <property type="term" value="F:N-acetylmuramoyl-L-alanine amidase activity"/>
    <property type="evidence" value="ECO:0007669"/>
    <property type="project" value="InterPro"/>
</dbReference>
<dbReference type="GO" id="GO:0009253">
    <property type="term" value="P:peptidoglycan catabolic process"/>
    <property type="evidence" value="ECO:0007669"/>
    <property type="project" value="InterPro"/>
</dbReference>